<name>A0A2M4DBG3_ANODA</name>
<accession>A0A2M4DBG3</accession>
<dbReference type="EMBL" id="GGFL01010681">
    <property type="protein sequence ID" value="MBW74859.1"/>
    <property type="molecule type" value="Transcribed_RNA"/>
</dbReference>
<sequence length="87" mass="10319">MASFFPPPLLSLPLILTFFSRFYAFAILSSRVIRFNFDDPSFLRANRHRSSPSSVAEFEYFSSLRYLFKPQPRHPTPPHPMHFIRRD</sequence>
<proteinExistence type="predicted"/>
<organism evidence="1">
    <name type="scientific">Anopheles darlingi</name>
    <name type="common">Mosquito</name>
    <dbReference type="NCBI Taxonomy" id="43151"/>
    <lineage>
        <taxon>Eukaryota</taxon>
        <taxon>Metazoa</taxon>
        <taxon>Ecdysozoa</taxon>
        <taxon>Arthropoda</taxon>
        <taxon>Hexapoda</taxon>
        <taxon>Insecta</taxon>
        <taxon>Pterygota</taxon>
        <taxon>Neoptera</taxon>
        <taxon>Endopterygota</taxon>
        <taxon>Diptera</taxon>
        <taxon>Nematocera</taxon>
        <taxon>Culicoidea</taxon>
        <taxon>Culicidae</taxon>
        <taxon>Anophelinae</taxon>
        <taxon>Anopheles</taxon>
    </lineage>
</organism>
<protein>
    <submittedName>
        <fullName evidence="1">Putative secreted protein</fullName>
    </submittedName>
</protein>
<reference evidence="1" key="1">
    <citation type="submission" date="2018-01" db="EMBL/GenBank/DDBJ databases">
        <title>An insight into the sialome of Amazonian anophelines.</title>
        <authorList>
            <person name="Ribeiro J.M."/>
            <person name="Scarpassa V."/>
            <person name="Calvo E."/>
        </authorList>
    </citation>
    <scope>NUCLEOTIDE SEQUENCE</scope>
</reference>
<evidence type="ECO:0000313" key="1">
    <source>
        <dbReference type="EMBL" id="MBW74859.1"/>
    </source>
</evidence>
<dbReference type="AlphaFoldDB" id="A0A2M4DBG3"/>